<protein>
    <submittedName>
        <fullName evidence="1">Uncharacterized protein</fullName>
    </submittedName>
</protein>
<gene>
    <name evidence="1" type="ORF">EV129_101523</name>
</gene>
<dbReference type="EMBL" id="SMBK01000001">
    <property type="protein sequence ID" value="TCU41236.1"/>
    <property type="molecule type" value="Genomic_DNA"/>
</dbReference>
<accession>A0A4R3S9L5</accession>
<evidence type="ECO:0000313" key="1">
    <source>
        <dbReference type="EMBL" id="TCU41236.1"/>
    </source>
</evidence>
<reference evidence="1 2" key="1">
    <citation type="submission" date="2019-03" db="EMBL/GenBank/DDBJ databases">
        <title>Genomic Encyclopedia of Type Strains, Phase IV (KMG-V): Genome sequencing to study the core and pangenomes of soil and plant-associated prokaryotes.</title>
        <authorList>
            <person name="Whitman W."/>
        </authorList>
    </citation>
    <scope>NUCLEOTIDE SEQUENCE [LARGE SCALE GENOMIC DNA]</scope>
    <source>
        <strain evidence="1 2">IE4868</strain>
    </source>
</reference>
<comment type="caution">
    <text evidence="1">The sequence shown here is derived from an EMBL/GenBank/DDBJ whole genome shotgun (WGS) entry which is preliminary data.</text>
</comment>
<organism evidence="1 2">
    <name type="scientific">Rhizobium azibense</name>
    <dbReference type="NCBI Taxonomy" id="1136135"/>
    <lineage>
        <taxon>Bacteria</taxon>
        <taxon>Pseudomonadati</taxon>
        <taxon>Pseudomonadota</taxon>
        <taxon>Alphaproteobacteria</taxon>
        <taxon>Hyphomicrobiales</taxon>
        <taxon>Rhizobiaceae</taxon>
        <taxon>Rhizobium/Agrobacterium group</taxon>
        <taxon>Rhizobium</taxon>
    </lineage>
</organism>
<name>A0A4R3S9L5_9HYPH</name>
<sequence length="181" mass="19642">MRCVWICMAFSPRPSLSASALSISWLRCRSRTPSLSMTGRPKLSEMRSAWALSGQAQAGEREDIAFAVGQRVEPAGAIMGDNDDLAAASEFQGPTTALTLVSWKPAAIDMPHRDRGEPQQIRGATSGMCRQACARRRGPHIGSRRIRSEFSDRPLLAGCCQFRLGSGPCGSAERHQPRLCA</sequence>
<dbReference type="AlphaFoldDB" id="A0A4R3S9L5"/>
<proteinExistence type="predicted"/>
<evidence type="ECO:0000313" key="2">
    <source>
        <dbReference type="Proteomes" id="UP000295507"/>
    </source>
</evidence>
<dbReference type="Proteomes" id="UP000295507">
    <property type="component" value="Unassembled WGS sequence"/>
</dbReference>